<reference evidence="2" key="1">
    <citation type="journal article" date="2011" name="PLoS Genet.">
        <title>Genomic analysis of the necrotrophic fungal pathogens Sclerotinia sclerotiorum and Botrytis cinerea.</title>
        <authorList>
            <person name="Amselem J."/>
            <person name="Cuomo C.A."/>
            <person name="van Kan J.A."/>
            <person name="Viaud M."/>
            <person name="Benito E.P."/>
            <person name="Couloux A."/>
            <person name="Coutinho P.M."/>
            <person name="de Vries R.P."/>
            <person name="Dyer P.S."/>
            <person name="Fillinger S."/>
            <person name="Fournier E."/>
            <person name="Gout L."/>
            <person name="Hahn M."/>
            <person name="Kohn L."/>
            <person name="Lapalu N."/>
            <person name="Plummer K.M."/>
            <person name="Pradier J.M."/>
            <person name="Quevillon E."/>
            <person name="Sharon A."/>
            <person name="Simon A."/>
            <person name="ten Have A."/>
            <person name="Tudzynski B."/>
            <person name="Tudzynski P."/>
            <person name="Wincker P."/>
            <person name="Andrew M."/>
            <person name="Anthouard V."/>
            <person name="Beever R.E."/>
            <person name="Beffa R."/>
            <person name="Benoit I."/>
            <person name="Bouzid O."/>
            <person name="Brault B."/>
            <person name="Chen Z."/>
            <person name="Choquer M."/>
            <person name="Collemare J."/>
            <person name="Cotton P."/>
            <person name="Danchin E.G."/>
            <person name="Da Silva C."/>
            <person name="Gautier A."/>
            <person name="Giraud C."/>
            <person name="Giraud T."/>
            <person name="Gonzalez C."/>
            <person name="Grossetete S."/>
            <person name="Guldener U."/>
            <person name="Henrissat B."/>
            <person name="Howlett B.J."/>
            <person name="Kodira C."/>
            <person name="Kretschmer M."/>
            <person name="Lappartient A."/>
            <person name="Leroch M."/>
            <person name="Levis C."/>
            <person name="Mauceli E."/>
            <person name="Neuveglise C."/>
            <person name="Oeser B."/>
            <person name="Pearson M."/>
            <person name="Poulain J."/>
            <person name="Poussereau N."/>
            <person name="Quesneville H."/>
            <person name="Rascle C."/>
            <person name="Schumacher J."/>
            <person name="Segurens B."/>
            <person name="Sexton A."/>
            <person name="Silva E."/>
            <person name="Sirven C."/>
            <person name="Soanes D.M."/>
            <person name="Talbot N.J."/>
            <person name="Templeton M."/>
            <person name="Yandava C."/>
            <person name="Yarden O."/>
            <person name="Zeng Q."/>
            <person name="Rollins J.A."/>
            <person name="Lebrun M.H."/>
            <person name="Dickman M."/>
        </authorList>
    </citation>
    <scope>NUCLEOTIDE SEQUENCE [LARGE SCALE GENOMIC DNA]</scope>
    <source>
        <strain evidence="2">T4</strain>
    </source>
</reference>
<organism evidence="1 2">
    <name type="scientific">Botryotinia fuckeliana (strain T4)</name>
    <name type="common">Noble rot fungus</name>
    <name type="synonym">Botrytis cinerea</name>
    <dbReference type="NCBI Taxonomy" id="999810"/>
    <lineage>
        <taxon>Eukaryota</taxon>
        <taxon>Fungi</taxon>
        <taxon>Dikarya</taxon>
        <taxon>Ascomycota</taxon>
        <taxon>Pezizomycotina</taxon>
        <taxon>Leotiomycetes</taxon>
        <taxon>Helotiales</taxon>
        <taxon>Sclerotiniaceae</taxon>
        <taxon>Botrytis</taxon>
    </lineage>
</organism>
<sequence length="49" mass="5176">MSADQGAQLPDDCTAANHAISIIEHAILLVIGATNAVSHAKTHRRDILD</sequence>
<dbReference type="HOGENOM" id="CLU_3142912_0_0_1"/>
<accession>G2YNQ2</accession>
<dbReference type="AlphaFoldDB" id="G2YNQ2"/>
<dbReference type="EMBL" id="FQ790346">
    <property type="protein sequence ID" value="CCD53250.1"/>
    <property type="molecule type" value="Genomic_DNA"/>
</dbReference>
<evidence type="ECO:0000313" key="1">
    <source>
        <dbReference type="EMBL" id="CCD53250.1"/>
    </source>
</evidence>
<dbReference type="InParanoid" id="G2YNQ2"/>
<dbReference type="Proteomes" id="UP000008177">
    <property type="component" value="Unplaced contigs"/>
</dbReference>
<proteinExistence type="predicted"/>
<gene>
    <name evidence="1" type="ORF">BofuT4_uP122690.1</name>
</gene>
<evidence type="ECO:0000313" key="2">
    <source>
        <dbReference type="Proteomes" id="UP000008177"/>
    </source>
</evidence>
<protein>
    <submittedName>
        <fullName evidence="1">Uncharacterized protein</fullName>
    </submittedName>
</protein>
<name>G2YNQ2_BOTF4</name>